<feature type="transmembrane region" description="Helical" evidence="1">
    <location>
        <begin position="36"/>
        <end position="55"/>
    </location>
</feature>
<evidence type="ECO:0000313" key="3">
    <source>
        <dbReference type="Proteomes" id="UP001344906"/>
    </source>
</evidence>
<keyword evidence="1" id="KW-0812">Transmembrane</keyword>
<dbReference type="RefSeq" id="WP_338257349.1">
    <property type="nucleotide sequence ID" value="NZ_BSRI01000002.1"/>
</dbReference>
<gene>
    <name evidence="2" type="ORF">KDH_71330</name>
</gene>
<proteinExistence type="predicted"/>
<evidence type="ECO:0000256" key="1">
    <source>
        <dbReference type="SAM" id="Phobius"/>
    </source>
</evidence>
<name>A0ABQ6G1A9_9CHLR</name>
<evidence type="ECO:0000313" key="2">
    <source>
        <dbReference type="EMBL" id="GLV60313.1"/>
    </source>
</evidence>
<sequence length="187" mass="20706">MDEFRRTFFRHEALEFYLQNKEQTILLRVVAPPVMLMLWLLAALAVLAIGGACLYRVPVYAAGVGVITQPGDQALVFLPLNSVRADQLRSLRAGSQVHWRLATADQGTLKAVVVRVEPSALVPEEIQRRYALDDHAAQPIVSPSFVIQLRLEGDWRSYAGSRVQAQVPIDTQSVISLLSGSNMVRGE</sequence>
<keyword evidence="3" id="KW-1185">Reference proteome</keyword>
<accession>A0ABQ6G1A9</accession>
<dbReference type="Proteomes" id="UP001344906">
    <property type="component" value="Unassembled WGS sequence"/>
</dbReference>
<protein>
    <submittedName>
        <fullName evidence="2">Uncharacterized protein</fullName>
    </submittedName>
</protein>
<reference evidence="2 3" key="1">
    <citation type="submission" date="2023-02" db="EMBL/GenBank/DDBJ databases">
        <title>Dictyobacter halimunensis sp. nov., a new member of the class Ktedonobacteria from forest soil in a geothermal area.</title>
        <authorList>
            <person name="Rachmania M.K."/>
            <person name="Ningsih F."/>
            <person name="Sakai Y."/>
            <person name="Yabe S."/>
            <person name="Yokota A."/>
            <person name="Sjamsuridzal W."/>
        </authorList>
    </citation>
    <scope>NUCLEOTIDE SEQUENCE [LARGE SCALE GENOMIC DNA]</scope>
    <source>
        <strain evidence="2 3">S3.2.2.5</strain>
    </source>
</reference>
<dbReference type="EMBL" id="BSRI01000002">
    <property type="protein sequence ID" value="GLV60313.1"/>
    <property type="molecule type" value="Genomic_DNA"/>
</dbReference>
<comment type="caution">
    <text evidence="2">The sequence shown here is derived from an EMBL/GenBank/DDBJ whole genome shotgun (WGS) entry which is preliminary data.</text>
</comment>
<organism evidence="2 3">
    <name type="scientific">Dictyobacter halimunensis</name>
    <dbReference type="NCBI Taxonomy" id="3026934"/>
    <lineage>
        <taxon>Bacteria</taxon>
        <taxon>Bacillati</taxon>
        <taxon>Chloroflexota</taxon>
        <taxon>Ktedonobacteria</taxon>
        <taxon>Ktedonobacterales</taxon>
        <taxon>Dictyobacteraceae</taxon>
        <taxon>Dictyobacter</taxon>
    </lineage>
</organism>
<keyword evidence="1" id="KW-0472">Membrane</keyword>
<keyword evidence="1" id="KW-1133">Transmembrane helix</keyword>